<dbReference type="GO" id="GO:0048473">
    <property type="term" value="P:D-methionine transmembrane transport"/>
    <property type="evidence" value="ECO:0007669"/>
    <property type="project" value="TreeGrafter"/>
</dbReference>
<dbReference type="CDD" id="cd06261">
    <property type="entry name" value="TM_PBP2"/>
    <property type="match status" value="1"/>
</dbReference>
<protein>
    <submittedName>
        <fullName evidence="10">D-methionine transport system permease protein</fullName>
    </submittedName>
</protein>
<dbReference type="FunFam" id="1.10.3720.10:FF:000002">
    <property type="entry name" value="D-methionine ABC transporter permease MetI"/>
    <property type="match status" value="1"/>
</dbReference>
<name>A0A1G9QHL2_9FIRM</name>
<dbReference type="Proteomes" id="UP000214880">
    <property type="component" value="Unassembled WGS sequence"/>
</dbReference>
<evidence type="ECO:0000256" key="7">
    <source>
        <dbReference type="ARBA" id="ARBA00023136"/>
    </source>
</evidence>
<keyword evidence="5 8" id="KW-0812">Transmembrane</keyword>
<comment type="subcellular location">
    <subcellularLocation>
        <location evidence="1 8">Cell membrane</location>
        <topology evidence="1 8">Multi-pass membrane protein</topology>
    </subcellularLocation>
</comment>
<dbReference type="RefSeq" id="WP_092070397.1">
    <property type="nucleotide sequence ID" value="NZ_FNHB01000002.1"/>
</dbReference>
<sequence>MSQDMIELLVKALWETTYMVAVSSAIAALLGIPLGVVLITTDKGHIMQNLPLNRILGAIVNAARSTPFIILMVAIIPLTRLLVGTSIGTDAAIVPLSIAAIPFVGRLVETSLKEVEYGVIEAAQAMGATPWQIIVKVLIPEALPSIVLGLTIMVISLIGYSAMAGAIGGGGLGDLAIRYGYQRFRVDIMLATVVILIAQVQIVQSVGDYASRRLNKK</sequence>
<dbReference type="SUPFAM" id="SSF161098">
    <property type="entry name" value="MetI-like"/>
    <property type="match status" value="1"/>
</dbReference>
<evidence type="ECO:0000256" key="5">
    <source>
        <dbReference type="ARBA" id="ARBA00022692"/>
    </source>
</evidence>
<proteinExistence type="inferred from homology"/>
<gene>
    <name evidence="10" type="ORF">SAMN04488502_102162</name>
</gene>
<dbReference type="InterPro" id="IPR035906">
    <property type="entry name" value="MetI-like_sf"/>
</dbReference>
<feature type="transmembrane region" description="Helical" evidence="8">
    <location>
        <begin position="20"/>
        <end position="40"/>
    </location>
</feature>
<evidence type="ECO:0000313" key="10">
    <source>
        <dbReference type="EMBL" id="SDM09977.1"/>
    </source>
</evidence>
<evidence type="ECO:0000259" key="9">
    <source>
        <dbReference type="PROSITE" id="PS50928"/>
    </source>
</evidence>
<evidence type="ECO:0000256" key="4">
    <source>
        <dbReference type="ARBA" id="ARBA00022475"/>
    </source>
</evidence>
<dbReference type="InterPro" id="IPR051322">
    <property type="entry name" value="AA_ABC_Transporter_Permease"/>
</dbReference>
<evidence type="ECO:0000256" key="3">
    <source>
        <dbReference type="ARBA" id="ARBA00022448"/>
    </source>
</evidence>
<dbReference type="OrthoDB" id="9793490at2"/>
<dbReference type="Pfam" id="PF00528">
    <property type="entry name" value="BPD_transp_1"/>
    <property type="match status" value="1"/>
</dbReference>
<reference evidence="10 11" key="1">
    <citation type="submission" date="2016-10" db="EMBL/GenBank/DDBJ databases">
        <authorList>
            <person name="de Groot N.N."/>
        </authorList>
    </citation>
    <scope>NUCLEOTIDE SEQUENCE [LARGE SCALE GENOMIC DNA]</scope>
    <source>
        <strain evidence="10 11">DSM 1736</strain>
    </source>
</reference>
<organism evidence="10 11">
    <name type="scientific">Dendrosporobacter quercicolus</name>
    <dbReference type="NCBI Taxonomy" id="146817"/>
    <lineage>
        <taxon>Bacteria</taxon>
        <taxon>Bacillati</taxon>
        <taxon>Bacillota</taxon>
        <taxon>Negativicutes</taxon>
        <taxon>Selenomonadales</taxon>
        <taxon>Sporomusaceae</taxon>
        <taxon>Dendrosporobacter</taxon>
    </lineage>
</organism>
<dbReference type="EMBL" id="FNHB01000002">
    <property type="protein sequence ID" value="SDM09977.1"/>
    <property type="molecule type" value="Genomic_DNA"/>
</dbReference>
<dbReference type="AlphaFoldDB" id="A0A1G9QHL2"/>
<keyword evidence="4" id="KW-1003">Cell membrane</keyword>
<dbReference type="GO" id="GO:0005886">
    <property type="term" value="C:plasma membrane"/>
    <property type="evidence" value="ECO:0007669"/>
    <property type="project" value="UniProtKB-SubCell"/>
</dbReference>
<dbReference type="PANTHER" id="PTHR30450:SF1">
    <property type="entry name" value="D-METHIONINE TRANSPORT SYSTEM PERMEASE PROTEIN METI-RELATED"/>
    <property type="match status" value="1"/>
</dbReference>
<feature type="transmembrane region" description="Helical" evidence="8">
    <location>
        <begin position="146"/>
        <end position="168"/>
    </location>
</feature>
<keyword evidence="6 8" id="KW-1133">Transmembrane helix</keyword>
<dbReference type="STRING" id="146817.SAMN04488502_102162"/>
<feature type="transmembrane region" description="Helical" evidence="8">
    <location>
        <begin position="52"/>
        <end position="76"/>
    </location>
</feature>
<evidence type="ECO:0000256" key="6">
    <source>
        <dbReference type="ARBA" id="ARBA00022989"/>
    </source>
</evidence>
<dbReference type="Gene3D" id="1.10.3720.10">
    <property type="entry name" value="MetI-like"/>
    <property type="match status" value="1"/>
</dbReference>
<keyword evidence="3 8" id="KW-0813">Transport</keyword>
<dbReference type="PROSITE" id="PS50928">
    <property type="entry name" value="ABC_TM1"/>
    <property type="match status" value="1"/>
</dbReference>
<evidence type="ECO:0000256" key="8">
    <source>
        <dbReference type="RuleBase" id="RU363032"/>
    </source>
</evidence>
<dbReference type="InterPro" id="IPR000515">
    <property type="entry name" value="MetI-like"/>
</dbReference>
<dbReference type="NCBIfam" id="NF008049">
    <property type="entry name" value="PRK10782.1"/>
    <property type="match status" value="1"/>
</dbReference>
<evidence type="ECO:0000256" key="1">
    <source>
        <dbReference type="ARBA" id="ARBA00004651"/>
    </source>
</evidence>
<evidence type="ECO:0000313" key="11">
    <source>
        <dbReference type="Proteomes" id="UP000214880"/>
    </source>
</evidence>
<feature type="domain" description="ABC transmembrane type-1" evidence="9">
    <location>
        <begin position="13"/>
        <end position="207"/>
    </location>
</feature>
<feature type="transmembrane region" description="Helical" evidence="8">
    <location>
        <begin position="188"/>
        <end position="207"/>
    </location>
</feature>
<dbReference type="PANTHER" id="PTHR30450">
    <property type="entry name" value="ABC TRANSPORTER PERMEASE"/>
    <property type="match status" value="1"/>
</dbReference>
<comment type="similarity">
    <text evidence="2">Belongs to the binding-protein-dependent transport system permease family. CysTW subfamily.</text>
</comment>
<evidence type="ECO:0000256" key="2">
    <source>
        <dbReference type="ARBA" id="ARBA00007069"/>
    </source>
</evidence>
<accession>A0A1G9QHL2</accession>
<keyword evidence="7 8" id="KW-0472">Membrane</keyword>
<keyword evidence="11" id="KW-1185">Reference proteome</keyword>